<protein>
    <recommendedName>
        <fullName evidence="8 9">Dephospho-CoA kinase</fullName>
        <ecNumber evidence="8 9">2.7.1.24</ecNumber>
    </recommendedName>
    <alternativeName>
        <fullName evidence="8">Dephosphocoenzyme A kinase</fullName>
    </alternativeName>
</protein>
<dbReference type="FunFam" id="3.40.50.300:FF:000991">
    <property type="entry name" value="Dephospho-CoA kinase"/>
    <property type="match status" value="1"/>
</dbReference>
<dbReference type="GO" id="GO:0015937">
    <property type="term" value="P:coenzyme A biosynthetic process"/>
    <property type="evidence" value="ECO:0007669"/>
    <property type="project" value="UniProtKB-UniRule"/>
</dbReference>
<evidence type="ECO:0000256" key="9">
    <source>
        <dbReference type="NCBIfam" id="TIGR00152"/>
    </source>
</evidence>
<reference evidence="10 11" key="1">
    <citation type="submission" date="2020-08" db="EMBL/GenBank/DDBJ databases">
        <title>Cohnella phylogeny.</title>
        <authorList>
            <person name="Dunlap C."/>
        </authorList>
    </citation>
    <scope>NUCLEOTIDE SEQUENCE [LARGE SCALE GENOMIC DNA]</scope>
    <source>
        <strain evidence="10 11">DSM 28246</strain>
    </source>
</reference>
<evidence type="ECO:0000256" key="1">
    <source>
        <dbReference type="ARBA" id="ARBA00009018"/>
    </source>
</evidence>
<dbReference type="RefSeq" id="WP_185142485.1">
    <property type="nucleotide sequence ID" value="NZ_JACJVP010000014.1"/>
</dbReference>
<dbReference type="GO" id="GO:0004140">
    <property type="term" value="F:dephospho-CoA kinase activity"/>
    <property type="evidence" value="ECO:0007669"/>
    <property type="project" value="UniProtKB-UniRule"/>
</dbReference>
<organism evidence="10 11">
    <name type="scientific">Cohnella nanjingensis</name>
    <dbReference type="NCBI Taxonomy" id="1387779"/>
    <lineage>
        <taxon>Bacteria</taxon>
        <taxon>Bacillati</taxon>
        <taxon>Bacillota</taxon>
        <taxon>Bacilli</taxon>
        <taxon>Bacillales</taxon>
        <taxon>Paenibacillaceae</taxon>
        <taxon>Cohnella</taxon>
    </lineage>
</organism>
<evidence type="ECO:0000256" key="8">
    <source>
        <dbReference type="HAMAP-Rule" id="MF_00376"/>
    </source>
</evidence>
<evidence type="ECO:0000256" key="7">
    <source>
        <dbReference type="ARBA" id="ARBA00022993"/>
    </source>
</evidence>
<accession>A0A7X0RRB2</accession>
<dbReference type="InterPro" id="IPR001977">
    <property type="entry name" value="Depp_CoAkinase"/>
</dbReference>
<dbReference type="Pfam" id="PF01121">
    <property type="entry name" value="CoaE"/>
    <property type="match status" value="1"/>
</dbReference>
<keyword evidence="6 8" id="KW-0067">ATP-binding</keyword>
<name>A0A7X0RRB2_9BACL</name>
<evidence type="ECO:0000256" key="3">
    <source>
        <dbReference type="ARBA" id="ARBA00022679"/>
    </source>
</evidence>
<comment type="similarity">
    <text evidence="1 8">Belongs to the CoaE family.</text>
</comment>
<keyword evidence="4 8" id="KW-0547">Nucleotide-binding</keyword>
<dbReference type="PROSITE" id="PS51219">
    <property type="entry name" value="DPCK"/>
    <property type="match status" value="1"/>
</dbReference>
<dbReference type="GO" id="GO:0005524">
    <property type="term" value="F:ATP binding"/>
    <property type="evidence" value="ECO:0007669"/>
    <property type="project" value="UniProtKB-UniRule"/>
</dbReference>
<keyword evidence="5 8" id="KW-0418">Kinase</keyword>
<dbReference type="EMBL" id="JACJVP010000014">
    <property type="protein sequence ID" value="MBB6670995.1"/>
    <property type="molecule type" value="Genomic_DNA"/>
</dbReference>
<dbReference type="SUPFAM" id="SSF52540">
    <property type="entry name" value="P-loop containing nucleoside triphosphate hydrolases"/>
    <property type="match status" value="1"/>
</dbReference>
<dbReference type="Proteomes" id="UP000547209">
    <property type="component" value="Unassembled WGS sequence"/>
</dbReference>
<evidence type="ECO:0000256" key="5">
    <source>
        <dbReference type="ARBA" id="ARBA00022777"/>
    </source>
</evidence>
<dbReference type="InterPro" id="IPR027417">
    <property type="entry name" value="P-loop_NTPase"/>
</dbReference>
<dbReference type="HAMAP" id="MF_00376">
    <property type="entry name" value="Dephospho_CoA_kinase"/>
    <property type="match status" value="1"/>
</dbReference>
<evidence type="ECO:0000256" key="6">
    <source>
        <dbReference type="ARBA" id="ARBA00022840"/>
    </source>
</evidence>
<dbReference type="NCBIfam" id="TIGR00152">
    <property type="entry name" value="dephospho-CoA kinase"/>
    <property type="match status" value="1"/>
</dbReference>
<evidence type="ECO:0000256" key="2">
    <source>
        <dbReference type="ARBA" id="ARBA00022490"/>
    </source>
</evidence>
<dbReference type="EC" id="2.7.1.24" evidence="8 9"/>
<evidence type="ECO:0000313" key="10">
    <source>
        <dbReference type="EMBL" id="MBB6670995.1"/>
    </source>
</evidence>
<comment type="function">
    <text evidence="8">Catalyzes the phosphorylation of the 3'-hydroxyl group of dephosphocoenzyme A to form coenzyme A.</text>
</comment>
<comment type="catalytic activity">
    <reaction evidence="8">
        <text>3'-dephospho-CoA + ATP = ADP + CoA + H(+)</text>
        <dbReference type="Rhea" id="RHEA:18245"/>
        <dbReference type="ChEBI" id="CHEBI:15378"/>
        <dbReference type="ChEBI" id="CHEBI:30616"/>
        <dbReference type="ChEBI" id="CHEBI:57287"/>
        <dbReference type="ChEBI" id="CHEBI:57328"/>
        <dbReference type="ChEBI" id="CHEBI:456216"/>
        <dbReference type="EC" id="2.7.1.24"/>
    </reaction>
</comment>
<dbReference type="CDD" id="cd02022">
    <property type="entry name" value="DPCK"/>
    <property type="match status" value="1"/>
</dbReference>
<dbReference type="GO" id="GO:0005737">
    <property type="term" value="C:cytoplasm"/>
    <property type="evidence" value="ECO:0007669"/>
    <property type="project" value="UniProtKB-SubCell"/>
</dbReference>
<dbReference type="AlphaFoldDB" id="A0A7X0RRB2"/>
<feature type="binding site" evidence="8">
    <location>
        <begin position="10"/>
        <end position="15"/>
    </location>
    <ligand>
        <name>ATP</name>
        <dbReference type="ChEBI" id="CHEBI:30616"/>
    </ligand>
</feature>
<comment type="caution">
    <text evidence="10">The sequence shown here is derived from an EMBL/GenBank/DDBJ whole genome shotgun (WGS) entry which is preliminary data.</text>
</comment>
<sequence>MNIGLTGGIATGKSTVARLLVERGAALVDADRIAREIVEPGQAPLAQIAAHFGPEVLLEDGTLDRRKLGRIVFADAAKRKELEAITHPAIRAVMRERVEALERERPDRLVVADIPLLYESGLEALYEGIMVVYVPRDIQLQRLMARDGLTAEEADKRLSAQMDIEEKRRRADYVIDNRSGLDETAKQVERFCLEKGLR</sequence>
<evidence type="ECO:0000256" key="4">
    <source>
        <dbReference type="ARBA" id="ARBA00022741"/>
    </source>
</evidence>
<proteinExistence type="inferred from homology"/>
<keyword evidence="3 8" id="KW-0808">Transferase</keyword>
<gene>
    <name evidence="8" type="primary">coaE</name>
    <name evidence="10" type="ORF">H7C19_09875</name>
</gene>
<comment type="subcellular location">
    <subcellularLocation>
        <location evidence="8">Cytoplasm</location>
    </subcellularLocation>
</comment>
<comment type="pathway">
    <text evidence="8">Cofactor biosynthesis; coenzyme A biosynthesis; CoA from (R)-pantothenate: step 5/5.</text>
</comment>
<dbReference type="PANTHER" id="PTHR10695:SF46">
    <property type="entry name" value="BIFUNCTIONAL COENZYME A SYNTHASE-RELATED"/>
    <property type="match status" value="1"/>
</dbReference>
<keyword evidence="7 8" id="KW-0173">Coenzyme A biosynthesis</keyword>
<dbReference type="Gene3D" id="3.40.50.300">
    <property type="entry name" value="P-loop containing nucleotide triphosphate hydrolases"/>
    <property type="match status" value="1"/>
</dbReference>
<dbReference type="UniPathway" id="UPA00241">
    <property type="reaction ID" value="UER00356"/>
</dbReference>
<dbReference type="PANTHER" id="PTHR10695">
    <property type="entry name" value="DEPHOSPHO-COA KINASE-RELATED"/>
    <property type="match status" value="1"/>
</dbReference>
<keyword evidence="11" id="KW-1185">Reference proteome</keyword>
<keyword evidence="2 8" id="KW-0963">Cytoplasm</keyword>
<evidence type="ECO:0000313" key="11">
    <source>
        <dbReference type="Proteomes" id="UP000547209"/>
    </source>
</evidence>